<dbReference type="GeneID" id="59351710"/>
<reference evidence="1" key="1">
    <citation type="submission" date="2020-05" db="EMBL/GenBank/DDBJ databases">
        <title>Mycena genomes resolve the evolution of fungal bioluminescence.</title>
        <authorList>
            <person name="Tsai I.J."/>
        </authorList>
    </citation>
    <scope>NUCLEOTIDE SEQUENCE</scope>
    <source>
        <strain evidence="1">171206Taipei</strain>
    </source>
</reference>
<sequence>MCRRIAYEHIPFDCLMLLTLPSVKEPAGPAAACVLLPRFLSPCLCHPQHFQRHLIVAIVDCDRRDCENSQRHRRPCANHTRCIKNFGEQIDRDVDAVDDFCWVCKAAADRRARGLNY</sequence>
<proteinExistence type="predicted"/>
<accession>A0A8H6S2S6</accession>
<keyword evidence="2" id="KW-1185">Reference proteome</keyword>
<evidence type="ECO:0000313" key="1">
    <source>
        <dbReference type="EMBL" id="KAF7291278.1"/>
    </source>
</evidence>
<organism evidence="1 2">
    <name type="scientific">Mycena indigotica</name>
    <dbReference type="NCBI Taxonomy" id="2126181"/>
    <lineage>
        <taxon>Eukaryota</taxon>
        <taxon>Fungi</taxon>
        <taxon>Dikarya</taxon>
        <taxon>Basidiomycota</taxon>
        <taxon>Agaricomycotina</taxon>
        <taxon>Agaricomycetes</taxon>
        <taxon>Agaricomycetidae</taxon>
        <taxon>Agaricales</taxon>
        <taxon>Marasmiineae</taxon>
        <taxon>Mycenaceae</taxon>
        <taxon>Mycena</taxon>
    </lineage>
</organism>
<dbReference type="RefSeq" id="XP_037214400.1">
    <property type="nucleotide sequence ID" value="XM_037369194.1"/>
</dbReference>
<dbReference type="EMBL" id="JACAZF010000013">
    <property type="protein sequence ID" value="KAF7291278.1"/>
    <property type="molecule type" value="Genomic_DNA"/>
</dbReference>
<name>A0A8H6S2S6_9AGAR</name>
<dbReference type="AlphaFoldDB" id="A0A8H6S2S6"/>
<dbReference type="Proteomes" id="UP000636479">
    <property type="component" value="Unassembled WGS sequence"/>
</dbReference>
<comment type="caution">
    <text evidence="1">The sequence shown here is derived from an EMBL/GenBank/DDBJ whole genome shotgun (WGS) entry which is preliminary data.</text>
</comment>
<evidence type="ECO:0000313" key="2">
    <source>
        <dbReference type="Proteomes" id="UP000636479"/>
    </source>
</evidence>
<dbReference type="OrthoDB" id="3132318at2759"/>
<protein>
    <submittedName>
        <fullName evidence="1">Uncharacterized protein</fullName>
    </submittedName>
</protein>
<gene>
    <name evidence="1" type="ORF">MIND_01271600</name>
</gene>